<dbReference type="InterPro" id="IPR036770">
    <property type="entry name" value="Ankyrin_rpt-contain_sf"/>
</dbReference>
<feature type="repeat" description="ANK" evidence="4">
    <location>
        <begin position="326"/>
        <end position="358"/>
    </location>
</feature>
<dbReference type="PANTHER" id="PTHR24173:SF33">
    <property type="entry name" value="ANKYRIN REPEAT AND SOCS BOX PROTEIN 2"/>
    <property type="match status" value="1"/>
</dbReference>
<feature type="compositionally biased region" description="Basic and acidic residues" evidence="5">
    <location>
        <begin position="72"/>
        <end position="81"/>
    </location>
</feature>
<feature type="repeat" description="ANK" evidence="4">
    <location>
        <begin position="463"/>
        <end position="495"/>
    </location>
</feature>
<dbReference type="SUPFAM" id="SSF48403">
    <property type="entry name" value="Ankyrin repeat"/>
    <property type="match status" value="2"/>
</dbReference>
<dbReference type="PROSITE" id="PS50225">
    <property type="entry name" value="SOCS"/>
    <property type="match status" value="1"/>
</dbReference>
<organism evidence="7 8">
    <name type="scientific">Amphiprion percula</name>
    <name type="common">Orange clownfish</name>
    <name type="synonym">Lutjanus percula</name>
    <dbReference type="NCBI Taxonomy" id="161767"/>
    <lineage>
        <taxon>Eukaryota</taxon>
        <taxon>Metazoa</taxon>
        <taxon>Chordata</taxon>
        <taxon>Craniata</taxon>
        <taxon>Vertebrata</taxon>
        <taxon>Euteleostomi</taxon>
        <taxon>Actinopterygii</taxon>
        <taxon>Neopterygii</taxon>
        <taxon>Teleostei</taxon>
        <taxon>Neoteleostei</taxon>
        <taxon>Acanthomorphata</taxon>
        <taxon>Ovalentaria</taxon>
        <taxon>Pomacentridae</taxon>
        <taxon>Amphiprion</taxon>
    </lineage>
</organism>
<dbReference type="GeneTree" id="ENSGT00940000155490"/>
<evidence type="ECO:0000256" key="4">
    <source>
        <dbReference type="PROSITE-ProRule" id="PRU00023"/>
    </source>
</evidence>
<evidence type="ECO:0000313" key="8">
    <source>
        <dbReference type="Proteomes" id="UP000265080"/>
    </source>
</evidence>
<feature type="repeat" description="ANK" evidence="4">
    <location>
        <begin position="359"/>
        <end position="380"/>
    </location>
</feature>
<dbReference type="Ensembl" id="ENSAPET00000024800.1">
    <property type="protein sequence ID" value="ENSAPEP00000024168.1"/>
    <property type="gene ID" value="ENSAPEG00000017107.1"/>
</dbReference>
<dbReference type="Pfam" id="PF12796">
    <property type="entry name" value="Ank_2"/>
    <property type="match status" value="3"/>
</dbReference>
<dbReference type="SMART" id="SM00248">
    <property type="entry name" value="ANK"/>
    <property type="match status" value="11"/>
</dbReference>
<accession>A0A3P8TLC1</accession>
<feature type="repeat" description="ANK" evidence="4">
    <location>
        <begin position="293"/>
        <end position="325"/>
    </location>
</feature>
<evidence type="ECO:0000259" key="6">
    <source>
        <dbReference type="PROSITE" id="PS50225"/>
    </source>
</evidence>
<proteinExistence type="predicted"/>
<dbReference type="GO" id="GO:0035556">
    <property type="term" value="P:intracellular signal transduction"/>
    <property type="evidence" value="ECO:0007669"/>
    <property type="project" value="InterPro"/>
</dbReference>
<dbReference type="Gene3D" id="1.25.40.20">
    <property type="entry name" value="Ankyrin repeat-containing domain"/>
    <property type="match status" value="2"/>
</dbReference>
<feature type="repeat" description="ANK" evidence="4">
    <location>
        <begin position="227"/>
        <end position="259"/>
    </location>
</feature>
<dbReference type="STRING" id="161767.ENSAPEP00000024168"/>
<evidence type="ECO:0000256" key="3">
    <source>
        <dbReference type="ARBA" id="ARBA00023043"/>
    </source>
</evidence>
<dbReference type="InterPro" id="IPR036036">
    <property type="entry name" value="SOCS_box-like_dom_sf"/>
</dbReference>
<feature type="repeat" description="ANK" evidence="4">
    <location>
        <begin position="433"/>
        <end position="462"/>
    </location>
</feature>
<dbReference type="GO" id="GO:0016567">
    <property type="term" value="P:protein ubiquitination"/>
    <property type="evidence" value="ECO:0007669"/>
    <property type="project" value="UniProtKB-UniPathway"/>
</dbReference>
<evidence type="ECO:0000313" key="7">
    <source>
        <dbReference type="Ensembl" id="ENSAPEP00000024168.1"/>
    </source>
</evidence>
<sequence>VLAAAQWKETPLTSTNLDDYSVYSQLSDEELLQIAVERSLVDKHSQPGHDQTSSPSFAPPAPEDATQTNPDPSRRYPDPSRRRNQVPPSQPPNRPPPAVQNSANPPTAMSRFLYQAFKRFLCFCCREWSPIQAVIINGDAEALMDLVRQKSSSLTEPSDEGWIALHEAAYYGQLQCLRILVRAQPEFVNKYSSSNQTALLLAADRRHFSCVEFLLNHGANPNIANKYQETPLFAACEHPNEAIVELLLRSGAKVNCASTQGGTALHEACRHGEVKICRMLLDAKADLKTKNIFSIQPFFTAAQHGHPDVLRLLARRGADINAQAGDGASPLYEASKNGHVSAVEALLSLKVDTNRATKAGLLPLHVAVQNNHIRIVSMLIPVTSRRAIKCSGISPLHIAAEKNRDEIMELLIENGFDVNTELSEECSRMYEDRRTTALYFSVYNGNLEAAEMLLEAGANPNIDIFNPLLIAVRLGWMDMAELLLRYGANANAEISTQPSTFPSAILLNMECLPMLKLLLNNGCNARPCFDCPYGQKTHPPIPPSRRPAEELTSSLLFQFCEAISMKSFHRISGPIISTLLDYVSHVRLCSRLLEVLESCSDGVPIKLKALPPHPLMQLCRLKIRHLVGVQQLKLLHTLPLPARLIRFLNYDVQCSLA</sequence>
<dbReference type="Gene3D" id="1.10.750.20">
    <property type="entry name" value="SOCS box"/>
    <property type="match status" value="1"/>
</dbReference>
<dbReference type="InterPro" id="IPR001496">
    <property type="entry name" value="SOCS_box"/>
</dbReference>
<feature type="region of interest" description="Disordered" evidence="5">
    <location>
        <begin position="38"/>
        <end position="104"/>
    </location>
</feature>
<dbReference type="InterPro" id="IPR002110">
    <property type="entry name" value="Ankyrin_rpt"/>
</dbReference>
<feature type="domain" description="SOCS box" evidence="6">
    <location>
        <begin position="604"/>
        <end position="650"/>
    </location>
</feature>
<reference evidence="7" key="3">
    <citation type="submission" date="2025-09" db="UniProtKB">
        <authorList>
            <consortium name="Ensembl"/>
        </authorList>
    </citation>
    <scope>IDENTIFICATION</scope>
</reference>
<dbReference type="Pfam" id="PF00023">
    <property type="entry name" value="Ank"/>
    <property type="match status" value="2"/>
</dbReference>
<comment type="pathway">
    <text evidence="1">Protein modification; protein ubiquitination.</text>
</comment>
<evidence type="ECO:0000256" key="1">
    <source>
        <dbReference type="ARBA" id="ARBA00004906"/>
    </source>
</evidence>
<reference evidence="7" key="2">
    <citation type="submission" date="2025-08" db="UniProtKB">
        <authorList>
            <consortium name="Ensembl"/>
        </authorList>
    </citation>
    <scope>IDENTIFICATION</scope>
</reference>
<feature type="compositionally biased region" description="Pro residues" evidence="5">
    <location>
        <begin position="88"/>
        <end position="98"/>
    </location>
</feature>
<dbReference type="Pfam" id="PF07525">
    <property type="entry name" value="SOCS_box"/>
    <property type="match status" value="1"/>
</dbReference>
<dbReference type="SUPFAM" id="SSF158235">
    <property type="entry name" value="SOCS box-like"/>
    <property type="match status" value="1"/>
</dbReference>
<dbReference type="PROSITE" id="PS50297">
    <property type="entry name" value="ANK_REP_REGION"/>
    <property type="match status" value="8"/>
</dbReference>
<name>A0A3P8TLC1_AMPPE</name>
<dbReference type="FunFam" id="1.10.750.20:FF:000001">
    <property type="entry name" value="Ankyrin repeat and SOCS box containing 1"/>
    <property type="match status" value="1"/>
</dbReference>
<dbReference type="Proteomes" id="UP000265080">
    <property type="component" value="Chromosome 11"/>
</dbReference>
<keyword evidence="3 4" id="KW-0040">ANK repeat</keyword>
<feature type="repeat" description="ANK" evidence="4">
    <location>
        <begin position="194"/>
        <end position="226"/>
    </location>
</feature>
<feature type="repeat" description="ANK" evidence="4">
    <location>
        <begin position="260"/>
        <end position="292"/>
    </location>
</feature>
<dbReference type="SMART" id="SM00969">
    <property type="entry name" value="SOCS_box"/>
    <property type="match status" value="1"/>
</dbReference>
<keyword evidence="8" id="KW-1185">Reference proteome</keyword>
<feature type="repeat" description="ANK" evidence="4">
    <location>
        <begin position="391"/>
        <end position="423"/>
    </location>
</feature>
<keyword evidence="2" id="KW-0677">Repeat</keyword>
<protein>
    <submittedName>
        <fullName evidence="7">Ankyrin repeat and SOCS box containing 2a, tandem duplicate 2</fullName>
    </submittedName>
</protein>
<evidence type="ECO:0000256" key="5">
    <source>
        <dbReference type="SAM" id="MobiDB-lite"/>
    </source>
</evidence>
<dbReference type="AlphaFoldDB" id="A0A3P8TLC1"/>
<dbReference type="PANTHER" id="PTHR24173">
    <property type="entry name" value="ANKYRIN REPEAT CONTAINING"/>
    <property type="match status" value="1"/>
</dbReference>
<evidence type="ECO:0000256" key="2">
    <source>
        <dbReference type="ARBA" id="ARBA00022737"/>
    </source>
</evidence>
<dbReference type="PROSITE" id="PS50088">
    <property type="entry name" value="ANK_REPEAT"/>
    <property type="match status" value="9"/>
</dbReference>
<reference evidence="7 8" key="1">
    <citation type="submission" date="2018-03" db="EMBL/GenBank/DDBJ databases">
        <title>Finding Nemo's genes: A chromosome-scale reference assembly of the genome of the orange clownfish Amphiprion percula.</title>
        <authorList>
            <person name="Lehmann R."/>
        </authorList>
    </citation>
    <scope>NUCLEOTIDE SEQUENCE</scope>
</reference>
<dbReference type="UniPathway" id="UPA00143"/>
<dbReference type="PRINTS" id="PR01415">
    <property type="entry name" value="ANKYRIN"/>
</dbReference>